<dbReference type="Proteomes" id="UP001328733">
    <property type="component" value="Unassembled WGS sequence"/>
</dbReference>
<name>A0AAW9QMG2_9CHRO</name>
<keyword evidence="3" id="KW-0067">ATP-binding</keyword>
<proteinExistence type="inferred from homology"/>
<dbReference type="Gene3D" id="3.30.450.90">
    <property type="match status" value="1"/>
</dbReference>
<evidence type="ECO:0000256" key="2">
    <source>
        <dbReference type="ARBA" id="ARBA00022741"/>
    </source>
</evidence>
<evidence type="ECO:0000256" key="1">
    <source>
        <dbReference type="ARBA" id="ARBA00006611"/>
    </source>
</evidence>
<evidence type="ECO:0000256" key="5">
    <source>
        <dbReference type="SAM" id="MobiDB-lite"/>
    </source>
</evidence>
<dbReference type="GO" id="GO:0016887">
    <property type="term" value="F:ATP hydrolysis activity"/>
    <property type="evidence" value="ECO:0007669"/>
    <property type="project" value="TreeGrafter"/>
</dbReference>
<dbReference type="InterPro" id="IPR001482">
    <property type="entry name" value="T2SS/T4SS_dom"/>
</dbReference>
<dbReference type="EMBL" id="JBAFSM010000005">
    <property type="protein sequence ID" value="MEG3436345.1"/>
    <property type="molecule type" value="Genomic_DNA"/>
</dbReference>
<dbReference type="SUPFAM" id="SSF160246">
    <property type="entry name" value="EspE N-terminal domain-like"/>
    <property type="match status" value="1"/>
</dbReference>
<dbReference type="AlphaFoldDB" id="A0AAW9QMG2"/>
<dbReference type="RefSeq" id="WP_332863800.1">
    <property type="nucleotide sequence ID" value="NZ_JBAFSM010000005.1"/>
</dbReference>
<evidence type="ECO:0000256" key="3">
    <source>
        <dbReference type="ARBA" id="ARBA00022840"/>
    </source>
</evidence>
<dbReference type="GO" id="GO:0005886">
    <property type="term" value="C:plasma membrane"/>
    <property type="evidence" value="ECO:0007669"/>
    <property type="project" value="TreeGrafter"/>
</dbReference>
<gene>
    <name evidence="8" type="ORF">V0288_04365</name>
</gene>
<dbReference type="Pfam" id="PF05157">
    <property type="entry name" value="MshEN"/>
    <property type="match status" value="1"/>
</dbReference>
<dbReference type="InterPro" id="IPR027417">
    <property type="entry name" value="P-loop_NTPase"/>
</dbReference>
<dbReference type="Gene3D" id="3.40.50.300">
    <property type="entry name" value="P-loop containing nucleotide triphosphate hydrolases"/>
    <property type="match status" value="1"/>
</dbReference>
<keyword evidence="4" id="KW-0175">Coiled coil</keyword>
<dbReference type="SUPFAM" id="SSF52540">
    <property type="entry name" value="P-loop containing nucleoside triphosphate hydrolases"/>
    <property type="match status" value="1"/>
</dbReference>
<protein>
    <submittedName>
        <fullName evidence="8">ATPase, T2SS/T4P/T4SS family</fullName>
    </submittedName>
</protein>
<organism evidence="8 9">
    <name type="scientific">Pannus brasiliensis CCIBt3594</name>
    <dbReference type="NCBI Taxonomy" id="1427578"/>
    <lineage>
        <taxon>Bacteria</taxon>
        <taxon>Bacillati</taxon>
        <taxon>Cyanobacteriota</taxon>
        <taxon>Cyanophyceae</taxon>
        <taxon>Oscillatoriophycideae</taxon>
        <taxon>Chroococcales</taxon>
        <taxon>Microcystaceae</taxon>
        <taxon>Pannus</taxon>
    </lineage>
</organism>
<evidence type="ECO:0000256" key="4">
    <source>
        <dbReference type="SAM" id="Coils"/>
    </source>
</evidence>
<dbReference type="Gene3D" id="3.30.300.160">
    <property type="entry name" value="Type II secretion system, protein E, N-terminal domain"/>
    <property type="match status" value="1"/>
</dbReference>
<dbReference type="PANTHER" id="PTHR30258">
    <property type="entry name" value="TYPE II SECRETION SYSTEM PROTEIN GSPE-RELATED"/>
    <property type="match status" value="1"/>
</dbReference>
<dbReference type="Pfam" id="PF00437">
    <property type="entry name" value="T2SSE"/>
    <property type="match status" value="1"/>
</dbReference>
<dbReference type="PANTHER" id="PTHR30258:SF2">
    <property type="entry name" value="COMG OPERON PROTEIN 1"/>
    <property type="match status" value="1"/>
</dbReference>
<sequence>MTVPNERSPLPPFANQLIQSGYITLPQLQQALIEKQKTNRPLIEILPIITGRPVPLELLQGDRGQQLARSRAAYGVECLDPETEAIDWPTIEHLFKTLLPFEICRRYQILPLHHRDSDPKVLSLAMVDPANGEILDDLRRILRDKDLQFDRRVILSPDYQKLIESYRTREEESATSPLSESHRETLVDVTDVFEDDRPARVLRLEESAENLVAVSPTERGPIVTLVMNLLVRAIENKASEIYLEPEENELTVRFRQDGLLRTGFEPIPGEKAPAVLSCFKTLANLEAGQPGQAGRGRITRTFSGRRIDFHVHTRPSRYGETIVLRVFDSRSALWSLDELIPIEETREKVRALLERPAGALLLTSPAAGGRSTTFYSLLANRHQAGLSIATVENPIERVLNGVAQVAIEPAKGVEYRSVLRSLSARGVKAIGIDHLDDPSIASEALGSLAAGHLVLSCLTADSAPSAIARLVNLTNPRAVADTLIGAIDQRLLRRVCPVCRLKHLPSAEELSKFGLTPSERSTHFYKANALDGAEIERARDRGRLCRHCNGSGYQGQIAAFEVIAVSPRLKASIAGNAGTLELETIARAEGFTPLIDYALELVARGETTLEEVDRVLGDRLPVAPPLSPTSPNISNTVMQRIEKLERLIEALATELQGLKREIGSVPPPAPHPTIVYEQLKESPAAPTESGDWAPDKETMVANTGIYEELTDPGDWEQLRKEIDPARDTIVSANSIDDDPSTWEVDSSFRSVPDPW</sequence>
<keyword evidence="2" id="KW-0547">Nucleotide-binding</keyword>
<keyword evidence="9" id="KW-1185">Reference proteome</keyword>
<dbReference type="InterPro" id="IPR007831">
    <property type="entry name" value="T2SS_GspE_N"/>
</dbReference>
<evidence type="ECO:0000313" key="9">
    <source>
        <dbReference type="Proteomes" id="UP001328733"/>
    </source>
</evidence>
<evidence type="ECO:0000259" key="6">
    <source>
        <dbReference type="Pfam" id="PF00437"/>
    </source>
</evidence>
<reference evidence="8 9" key="1">
    <citation type="submission" date="2024-01" db="EMBL/GenBank/DDBJ databases">
        <title>Genomic insights into the taxonomy and metabolism of the cyanobacterium Pannus brasiliensis CCIBt3594.</title>
        <authorList>
            <person name="Machado M."/>
            <person name="Botero N.B."/>
            <person name="Andreote A.P.D."/>
            <person name="Feitosa A.M.T."/>
            <person name="Popin R."/>
            <person name="Sivonen K."/>
            <person name="Fiore M.F."/>
        </authorList>
    </citation>
    <scope>NUCLEOTIDE SEQUENCE [LARGE SCALE GENOMIC DNA]</scope>
    <source>
        <strain evidence="8 9">CCIBt3594</strain>
    </source>
</reference>
<dbReference type="GO" id="GO:0005524">
    <property type="term" value="F:ATP binding"/>
    <property type="evidence" value="ECO:0007669"/>
    <property type="project" value="UniProtKB-KW"/>
</dbReference>
<feature type="coiled-coil region" evidence="4">
    <location>
        <begin position="634"/>
        <end position="661"/>
    </location>
</feature>
<comment type="caution">
    <text evidence="8">The sequence shown here is derived from an EMBL/GenBank/DDBJ whole genome shotgun (WGS) entry which is preliminary data.</text>
</comment>
<evidence type="ECO:0000259" key="7">
    <source>
        <dbReference type="Pfam" id="PF05157"/>
    </source>
</evidence>
<feature type="region of interest" description="Disordered" evidence="5">
    <location>
        <begin position="731"/>
        <end position="755"/>
    </location>
</feature>
<dbReference type="InterPro" id="IPR037257">
    <property type="entry name" value="T2SS_E_N_sf"/>
</dbReference>
<evidence type="ECO:0000313" key="8">
    <source>
        <dbReference type="EMBL" id="MEG3436345.1"/>
    </source>
</evidence>
<accession>A0AAW9QMG2</accession>
<feature type="domain" description="Bacterial type II secretion system protein E" evidence="6">
    <location>
        <begin position="218"/>
        <end position="614"/>
    </location>
</feature>
<comment type="similarity">
    <text evidence="1">Belongs to the GSP E family.</text>
</comment>
<feature type="domain" description="Type II secretion system protein GspE N-terminal" evidence="7">
    <location>
        <begin position="75"/>
        <end position="169"/>
    </location>
</feature>